<proteinExistence type="predicted"/>
<name>A0A7J7HU82_CAMSI</name>
<dbReference type="Pfam" id="PF12796">
    <property type="entry name" value="Ank_2"/>
    <property type="match status" value="1"/>
</dbReference>
<protein>
    <recommendedName>
        <fullName evidence="3">PGG domain-containing protein</fullName>
    </recommendedName>
</protein>
<reference evidence="2" key="1">
    <citation type="journal article" date="2020" name="Nat. Commun.">
        <title>Genome assembly of wild tea tree DASZ reveals pedigree and selection history of tea varieties.</title>
        <authorList>
            <person name="Zhang W."/>
            <person name="Zhang Y."/>
            <person name="Qiu H."/>
            <person name="Guo Y."/>
            <person name="Wan H."/>
            <person name="Zhang X."/>
            <person name="Scossa F."/>
            <person name="Alseekh S."/>
            <person name="Zhang Q."/>
            <person name="Wang P."/>
            <person name="Xu L."/>
            <person name="Schmidt M.H."/>
            <person name="Jia X."/>
            <person name="Li D."/>
            <person name="Zhu A."/>
            <person name="Guo F."/>
            <person name="Chen W."/>
            <person name="Ni D."/>
            <person name="Usadel B."/>
            <person name="Fernie A.R."/>
            <person name="Wen W."/>
        </authorList>
    </citation>
    <scope>NUCLEOTIDE SEQUENCE [LARGE SCALE GENOMIC DNA]</scope>
    <source>
        <strain evidence="2">cv. G240</strain>
    </source>
</reference>
<dbReference type="EMBL" id="JACBKZ010000002">
    <property type="protein sequence ID" value="KAF5956400.1"/>
    <property type="molecule type" value="Genomic_DNA"/>
</dbReference>
<evidence type="ECO:0008006" key="3">
    <source>
        <dbReference type="Google" id="ProtNLM"/>
    </source>
</evidence>
<keyword evidence="2" id="KW-1185">Reference proteome</keyword>
<dbReference type="SUPFAM" id="SSF48403">
    <property type="entry name" value="Ankyrin repeat"/>
    <property type="match status" value="1"/>
</dbReference>
<accession>A0A7J7HU82</accession>
<dbReference type="PANTHER" id="PTHR47303">
    <property type="match status" value="1"/>
</dbReference>
<gene>
    <name evidence="1" type="ORF">HYC85_003625</name>
</gene>
<dbReference type="InterPro" id="IPR002110">
    <property type="entry name" value="Ankyrin_rpt"/>
</dbReference>
<dbReference type="PANTHER" id="PTHR47303:SF1">
    <property type="entry name" value="NF-KAPPA-B INHIBITOR BETA"/>
    <property type="match status" value="1"/>
</dbReference>
<dbReference type="Gene3D" id="1.25.40.20">
    <property type="entry name" value="Ankyrin repeat-containing domain"/>
    <property type="match status" value="1"/>
</dbReference>
<dbReference type="InterPro" id="IPR036770">
    <property type="entry name" value="Ankyrin_rpt-contain_sf"/>
</dbReference>
<evidence type="ECO:0000313" key="1">
    <source>
        <dbReference type="EMBL" id="KAF5956400.1"/>
    </source>
</evidence>
<sequence length="229" mass="25765">MDSISITFMILNTIYNLVILDSILQSESKSIPTIPSKIPILISLITTTGKSIEFVKNLVDLMPVEALELTDCEGHTALNTAAWFGNTEAAKILVAKHSDLLYIRNKKDWLPLYRAAQSAHKDTLSYLLMVTKPDCKTKKPIENDLEHMAPFEDDSGVELLVRVIASGFYGEFGHHLWYIISYSFILHSLSNHSDYRPFTTCVTVTTRYVTGTDCDADDFCSHRYTGGYL</sequence>
<organism evidence="1 2">
    <name type="scientific">Camellia sinensis</name>
    <name type="common">Tea plant</name>
    <name type="synonym">Thea sinensis</name>
    <dbReference type="NCBI Taxonomy" id="4442"/>
    <lineage>
        <taxon>Eukaryota</taxon>
        <taxon>Viridiplantae</taxon>
        <taxon>Streptophyta</taxon>
        <taxon>Embryophyta</taxon>
        <taxon>Tracheophyta</taxon>
        <taxon>Spermatophyta</taxon>
        <taxon>Magnoliopsida</taxon>
        <taxon>eudicotyledons</taxon>
        <taxon>Gunneridae</taxon>
        <taxon>Pentapetalae</taxon>
        <taxon>asterids</taxon>
        <taxon>Ericales</taxon>
        <taxon>Theaceae</taxon>
        <taxon>Camellia</taxon>
    </lineage>
</organism>
<comment type="caution">
    <text evidence="1">The sequence shown here is derived from an EMBL/GenBank/DDBJ whole genome shotgun (WGS) entry which is preliminary data.</text>
</comment>
<reference evidence="1 2" key="2">
    <citation type="submission" date="2020-07" db="EMBL/GenBank/DDBJ databases">
        <title>Genome assembly of wild tea tree DASZ reveals pedigree and selection history of tea varieties.</title>
        <authorList>
            <person name="Zhang W."/>
        </authorList>
    </citation>
    <scope>NUCLEOTIDE SEQUENCE [LARGE SCALE GENOMIC DNA]</scope>
    <source>
        <strain evidence="2">cv. G240</strain>
        <tissue evidence="1">Leaf</tissue>
    </source>
</reference>
<dbReference type="Proteomes" id="UP000593564">
    <property type="component" value="Unassembled WGS sequence"/>
</dbReference>
<evidence type="ECO:0000313" key="2">
    <source>
        <dbReference type="Proteomes" id="UP000593564"/>
    </source>
</evidence>
<dbReference type="AlphaFoldDB" id="A0A7J7HU82"/>